<keyword evidence="2" id="KW-0472">Membrane</keyword>
<dbReference type="InterPro" id="IPR013098">
    <property type="entry name" value="Ig_I-set"/>
</dbReference>
<dbReference type="GeneID" id="20235838"/>
<feature type="domain" description="Immunoglobulin" evidence="4">
    <location>
        <begin position="222"/>
        <end position="315"/>
    </location>
</feature>
<dbReference type="KEGG" id="lgi:LOTGIDRAFT_153020"/>
<dbReference type="HOGENOM" id="CLU_678413_0_0_1"/>
<feature type="chain" id="PRO_5004716760" description="Immunoglobulin domain-containing protein" evidence="3">
    <location>
        <begin position="19"/>
        <end position="406"/>
    </location>
</feature>
<evidence type="ECO:0000256" key="1">
    <source>
        <dbReference type="SAM" id="MobiDB-lite"/>
    </source>
</evidence>
<dbReference type="Pfam" id="PF07679">
    <property type="entry name" value="I-set"/>
    <property type="match status" value="1"/>
</dbReference>
<dbReference type="EMBL" id="KB201304">
    <property type="protein sequence ID" value="ESO97912.1"/>
    <property type="molecule type" value="Genomic_DNA"/>
</dbReference>
<dbReference type="Proteomes" id="UP000030746">
    <property type="component" value="Unassembled WGS sequence"/>
</dbReference>
<dbReference type="OrthoDB" id="6127080at2759"/>
<protein>
    <recommendedName>
        <fullName evidence="4">Immunoglobulin domain-containing protein</fullName>
    </recommendedName>
</protein>
<proteinExistence type="predicted"/>
<feature type="compositionally biased region" description="Polar residues" evidence="1">
    <location>
        <begin position="381"/>
        <end position="406"/>
    </location>
</feature>
<evidence type="ECO:0000256" key="2">
    <source>
        <dbReference type="SAM" id="Phobius"/>
    </source>
</evidence>
<dbReference type="SUPFAM" id="SSF48726">
    <property type="entry name" value="Immunoglobulin"/>
    <property type="match status" value="1"/>
</dbReference>
<evidence type="ECO:0000259" key="4">
    <source>
        <dbReference type="SMART" id="SM00409"/>
    </source>
</evidence>
<sequence length="406" mass="46259">MFTKLLLISGLIANQVYWADSSITVRYKEPYEIKCGFDEIKEHVKWIYNGLTVFSCEAPYRAGECKIQDDLYRYEIDNENKKMAVKMHKTDIIEWKETSANWTCRHSDQEKTYSFDHTESPQIFYFNYPENLNLQSTATVTVGINSTIPYTITWSSNRRGVIKIEEFKNTHINNASIGIQTSCRDNVDTFLYSVENGASFPCVGSFNLTVRCETIVLEDEMDKTIEVELGQDAVFRVLFAGDRKPTNITWYRRMSSMITDLKFLTDYRIKKNSGQTSNSMEMTIYSVQKQDVGTYTAELSSESKKILIDFELVVKSKDSDPPFSWYIGIVIGAVSGILVCIVIFIAVMMIKKIKSNGDDYLTPKSVPQTPPPPVPQGTPYMGSSTSNYNDSAFSDSSENYENMGNY</sequence>
<accession>V4ALD1</accession>
<dbReference type="Gene3D" id="2.60.40.10">
    <property type="entry name" value="Immunoglobulins"/>
    <property type="match status" value="1"/>
</dbReference>
<dbReference type="InterPro" id="IPR036179">
    <property type="entry name" value="Ig-like_dom_sf"/>
</dbReference>
<dbReference type="InterPro" id="IPR003599">
    <property type="entry name" value="Ig_sub"/>
</dbReference>
<dbReference type="CTD" id="20235838"/>
<reference evidence="5 6" key="1">
    <citation type="journal article" date="2013" name="Nature">
        <title>Insights into bilaterian evolution from three spiralian genomes.</title>
        <authorList>
            <person name="Simakov O."/>
            <person name="Marletaz F."/>
            <person name="Cho S.J."/>
            <person name="Edsinger-Gonzales E."/>
            <person name="Havlak P."/>
            <person name="Hellsten U."/>
            <person name="Kuo D.H."/>
            <person name="Larsson T."/>
            <person name="Lv J."/>
            <person name="Arendt D."/>
            <person name="Savage R."/>
            <person name="Osoegawa K."/>
            <person name="de Jong P."/>
            <person name="Grimwood J."/>
            <person name="Chapman J.A."/>
            <person name="Shapiro H."/>
            <person name="Aerts A."/>
            <person name="Otillar R.P."/>
            <person name="Terry A.Y."/>
            <person name="Boore J.L."/>
            <person name="Grigoriev I.V."/>
            <person name="Lindberg D.R."/>
            <person name="Seaver E.C."/>
            <person name="Weisblat D.A."/>
            <person name="Putnam N.H."/>
            <person name="Rokhsar D.S."/>
        </authorList>
    </citation>
    <scope>NUCLEOTIDE SEQUENCE [LARGE SCALE GENOMIC DNA]</scope>
</reference>
<dbReference type="InterPro" id="IPR013783">
    <property type="entry name" value="Ig-like_fold"/>
</dbReference>
<keyword evidence="3" id="KW-0732">Signal</keyword>
<keyword evidence="6" id="KW-1185">Reference proteome</keyword>
<name>V4ALD1_LOTGI</name>
<evidence type="ECO:0000313" key="6">
    <source>
        <dbReference type="Proteomes" id="UP000030746"/>
    </source>
</evidence>
<feature type="region of interest" description="Disordered" evidence="1">
    <location>
        <begin position="362"/>
        <end position="406"/>
    </location>
</feature>
<evidence type="ECO:0000313" key="5">
    <source>
        <dbReference type="EMBL" id="ESO97912.1"/>
    </source>
</evidence>
<organism evidence="5 6">
    <name type="scientific">Lottia gigantea</name>
    <name type="common">Giant owl limpet</name>
    <dbReference type="NCBI Taxonomy" id="225164"/>
    <lineage>
        <taxon>Eukaryota</taxon>
        <taxon>Metazoa</taxon>
        <taxon>Spiralia</taxon>
        <taxon>Lophotrochozoa</taxon>
        <taxon>Mollusca</taxon>
        <taxon>Gastropoda</taxon>
        <taxon>Patellogastropoda</taxon>
        <taxon>Lottioidea</taxon>
        <taxon>Lottiidae</taxon>
        <taxon>Lottia</taxon>
    </lineage>
</organism>
<keyword evidence="2" id="KW-1133">Transmembrane helix</keyword>
<feature type="transmembrane region" description="Helical" evidence="2">
    <location>
        <begin position="323"/>
        <end position="347"/>
    </location>
</feature>
<dbReference type="OMA" id="CKHNELT"/>
<feature type="signal peptide" evidence="3">
    <location>
        <begin position="1"/>
        <end position="18"/>
    </location>
</feature>
<keyword evidence="2" id="KW-0812">Transmembrane</keyword>
<dbReference type="RefSeq" id="XP_009051752.1">
    <property type="nucleotide sequence ID" value="XM_009053504.1"/>
</dbReference>
<evidence type="ECO:0000256" key="3">
    <source>
        <dbReference type="SAM" id="SignalP"/>
    </source>
</evidence>
<dbReference type="SMART" id="SM00409">
    <property type="entry name" value="IG"/>
    <property type="match status" value="1"/>
</dbReference>
<gene>
    <name evidence="5" type="ORF">LOTGIDRAFT_153020</name>
</gene>
<dbReference type="AlphaFoldDB" id="V4ALD1"/>